<name>A0A6A5Z360_9PLEO</name>
<dbReference type="Proteomes" id="UP000799770">
    <property type="component" value="Unassembled WGS sequence"/>
</dbReference>
<reference evidence="1" key="1">
    <citation type="journal article" date="2020" name="Stud. Mycol.">
        <title>101 Dothideomycetes genomes: a test case for predicting lifestyles and emergence of pathogens.</title>
        <authorList>
            <person name="Haridas S."/>
            <person name="Albert R."/>
            <person name="Binder M."/>
            <person name="Bloem J."/>
            <person name="Labutti K."/>
            <person name="Salamov A."/>
            <person name="Andreopoulos B."/>
            <person name="Baker S."/>
            <person name="Barry K."/>
            <person name="Bills G."/>
            <person name="Bluhm B."/>
            <person name="Cannon C."/>
            <person name="Castanera R."/>
            <person name="Culley D."/>
            <person name="Daum C."/>
            <person name="Ezra D."/>
            <person name="Gonzalez J."/>
            <person name="Henrissat B."/>
            <person name="Kuo A."/>
            <person name="Liang C."/>
            <person name="Lipzen A."/>
            <person name="Lutzoni F."/>
            <person name="Magnuson J."/>
            <person name="Mondo S."/>
            <person name="Nolan M."/>
            <person name="Ohm R."/>
            <person name="Pangilinan J."/>
            <person name="Park H.-J."/>
            <person name="Ramirez L."/>
            <person name="Alfaro M."/>
            <person name="Sun H."/>
            <person name="Tritt A."/>
            <person name="Yoshinaga Y."/>
            <person name="Zwiers L.-H."/>
            <person name="Turgeon B."/>
            <person name="Goodwin S."/>
            <person name="Spatafora J."/>
            <person name="Crous P."/>
            <person name="Grigoriev I."/>
        </authorList>
    </citation>
    <scope>NUCLEOTIDE SEQUENCE</scope>
    <source>
        <strain evidence="1">CBS 627.86</strain>
    </source>
</reference>
<dbReference type="SUPFAM" id="SSF52949">
    <property type="entry name" value="Macro domain-like"/>
    <property type="match status" value="1"/>
</dbReference>
<dbReference type="AlphaFoldDB" id="A0A6A5Z360"/>
<dbReference type="Gene3D" id="3.40.220.10">
    <property type="entry name" value="Leucine Aminopeptidase, subunit E, domain 1"/>
    <property type="match status" value="1"/>
</dbReference>
<evidence type="ECO:0000313" key="1">
    <source>
        <dbReference type="EMBL" id="KAF2113516.1"/>
    </source>
</evidence>
<sequence>MIPSIHLLCMDDAFIDAFKSAAETYSLPPSIKYQFHNERLRDLSSDITFDLIVSPANSYARLDGGFDDALSRAFSPQADYLALTRVAQAKVYEEWRGFAPPGSCTLVDLDVEGLKKDEAGKLPWDCRYMGLCPTMKIPQNVTWDREVGYECIWALLAAIDKHNRSVNKSGDGKERKIDSILMTPLATGFGGWSAEKWAAQTVLAIKHFVDALENQEKWTAMGPIRIMGHCDEVEGTWNL</sequence>
<dbReference type="EMBL" id="ML977327">
    <property type="protein sequence ID" value="KAF2113516.1"/>
    <property type="molecule type" value="Genomic_DNA"/>
</dbReference>
<organism evidence="1 2">
    <name type="scientific">Lophiotrema nucula</name>
    <dbReference type="NCBI Taxonomy" id="690887"/>
    <lineage>
        <taxon>Eukaryota</taxon>
        <taxon>Fungi</taxon>
        <taxon>Dikarya</taxon>
        <taxon>Ascomycota</taxon>
        <taxon>Pezizomycotina</taxon>
        <taxon>Dothideomycetes</taxon>
        <taxon>Pleosporomycetidae</taxon>
        <taxon>Pleosporales</taxon>
        <taxon>Lophiotremataceae</taxon>
        <taxon>Lophiotrema</taxon>
    </lineage>
</organism>
<gene>
    <name evidence="1" type="ORF">BDV96DRAFT_495739</name>
</gene>
<evidence type="ECO:0000313" key="2">
    <source>
        <dbReference type="Proteomes" id="UP000799770"/>
    </source>
</evidence>
<keyword evidence="2" id="KW-1185">Reference proteome</keyword>
<evidence type="ECO:0008006" key="3">
    <source>
        <dbReference type="Google" id="ProtNLM"/>
    </source>
</evidence>
<accession>A0A6A5Z360</accession>
<dbReference type="OrthoDB" id="6082470at2759"/>
<protein>
    <recommendedName>
        <fullName evidence="3">Macro domain-like protein</fullName>
    </recommendedName>
</protein>
<dbReference type="InterPro" id="IPR043472">
    <property type="entry name" value="Macro_dom-like"/>
</dbReference>
<proteinExistence type="predicted"/>